<proteinExistence type="predicted"/>
<accession>A0AA36GZU9</accession>
<sequence>MQTLRYRSLTEENFCEDRKWNRPHVFNLRKASTSNFTCIKCSGDKRVNTCLESSRNSRYEAHISTATHSFCQYLRGYLPLRNASITIHSLALGNNA</sequence>
<dbReference type="AlphaFoldDB" id="A0AA36GZU9"/>
<gene>
    <name evidence="1" type="ORF">CYNAS_LOCUS13409</name>
</gene>
<dbReference type="EMBL" id="CATQJL010000305">
    <property type="protein sequence ID" value="CAJ0601426.1"/>
    <property type="molecule type" value="Genomic_DNA"/>
</dbReference>
<organism evidence="1 2">
    <name type="scientific">Cylicocyclus nassatus</name>
    <name type="common">Nematode worm</name>
    <dbReference type="NCBI Taxonomy" id="53992"/>
    <lineage>
        <taxon>Eukaryota</taxon>
        <taxon>Metazoa</taxon>
        <taxon>Ecdysozoa</taxon>
        <taxon>Nematoda</taxon>
        <taxon>Chromadorea</taxon>
        <taxon>Rhabditida</taxon>
        <taxon>Rhabditina</taxon>
        <taxon>Rhabditomorpha</taxon>
        <taxon>Strongyloidea</taxon>
        <taxon>Strongylidae</taxon>
        <taxon>Cylicocyclus</taxon>
    </lineage>
</organism>
<evidence type="ECO:0000313" key="1">
    <source>
        <dbReference type="EMBL" id="CAJ0601426.1"/>
    </source>
</evidence>
<protein>
    <submittedName>
        <fullName evidence="1">Uncharacterized protein</fullName>
    </submittedName>
</protein>
<keyword evidence="2" id="KW-1185">Reference proteome</keyword>
<reference evidence="1" key="1">
    <citation type="submission" date="2023-07" db="EMBL/GenBank/DDBJ databases">
        <authorList>
            <consortium name="CYATHOMIX"/>
        </authorList>
    </citation>
    <scope>NUCLEOTIDE SEQUENCE</scope>
    <source>
        <strain evidence="1">N/A</strain>
    </source>
</reference>
<comment type="caution">
    <text evidence="1">The sequence shown here is derived from an EMBL/GenBank/DDBJ whole genome shotgun (WGS) entry which is preliminary data.</text>
</comment>
<name>A0AA36GZU9_CYLNA</name>
<evidence type="ECO:0000313" key="2">
    <source>
        <dbReference type="Proteomes" id="UP001176961"/>
    </source>
</evidence>
<dbReference type="Proteomes" id="UP001176961">
    <property type="component" value="Unassembled WGS sequence"/>
</dbReference>